<proteinExistence type="predicted"/>
<protein>
    <recommendedName>
        <fullName evidence="3">DUF4097 domain-containing protein</fullName>
    </recommendedName>
</protein>
<dbReference type="AlphaFoldDB" id="A0A653ICK3"/>
<evidence type="ECO:0000256" key="1">
    <source>
        <dbReference type="SAM" id="MobiDB-lite"/>
    </source>
</evidence>
<feature type="region of interest" description="Disordered" evidence="1">
    <location>
        <begin position="1"/>
        <end position="34"/>
    </location>
</feature>
<evidence type="ECO:0000259" key="3">
    <source>
        <dbReference type="Pfam" id="PF13349"/>
    </source>
</evidence>
<evidence type="ECO:0000313" key="5">
    <source>
        <dbReference type="Proteomes" id="UP000439752"/>
    </source>
</evidence>
<dbReference type="EMBL" id="CABWKQ010000023">
    <property type="protein sequence ID" value="VWX36839.1"/>
    <property type="molecule type" value="Genomic_DNA"/>
</dbReference>
<feature type="domain" description="DUF4097" evidence="3">
    <location>
        <begin position="82"/>
        <end position="264"/>
    </location>
</feature>
<feature type="compositionally biased region" description="Basic residues" evidence="1">
    <location>
        <begin position="9"/>
        <end position="26"/>
    </location>
</feature>
<name>A0A653ICK3_9BACL</name>
<accession>A0A653ICK3</accession>
<feature type="transmembrane region" description="Helical" evidence="2">
    <location>
        <begin position="44"/>
        <end position="64"/>
    </location>
</feature>
<keyword evidence="5" id="KW-1185">Reference proteome</keyword>
<evidence type="ECO:0000256" key="2">
    <source>
        <dbReference type="SAM" id="Phobius"/>
    </source>
</evidence>
<dbReference type="Proteomes" id="UP000439752">
    <property type="component" value="Unassembled WGS sequence"/>
</dbReference>
<keyword evidence="2" id="KW-1133">Transmembrane helix</keyword>
<keyword evidence="2" id="KW-0472">Membrane</keyword>
<sequence length="299" mass="32873">MDDTTSRSERKRKQSTFTRLKAKRRKQNDSFERIGQRKPVRRPWILYASVGLALILLYAVTLLLTTDSLSRGETFKTTNRYKTLQIEAPNASINFVRSTDGNVQLKLVDSASSKKRLKVGTSGNTITVTGRDGWLARFGNRPSLKTGDYEIEVGLPSYMNRIDVDAASLTGMGVFAKVIQLDAETIRLNKINADDVTLIGSGAVDIEDLNAVHADVTGKSVKLDEYGVKLDLSVKTIDGAIRLNPAKTAGTITVETDGDVKAAKRYTKLKDDSAAIYELSKQEKPEVTVESEVGQVTLE</sequence>
<keyword evidence="2" id="KW-0812">Transmembrane</keyword>
<dbReference type="RefSeq" id="WP_159172391.1">
    <property type="nucleotide sequence ID" value="NZ_LR732308.1"/>
</dbReference>
<dbReference type="Pfam" id="PF13349">
    <property type="entry name" value="DUF4097"/>
    <property type="match status" value="1"/>
</dbReference>
<evidence type="ECO:0000313" key="4">
    <source>
        <dbReference type="EMBL" id="VWX36839.1"/>
    </source>
</evidence>
<dbReference type="InterPro" id="IPR025164">
    <property type="entry name" value="Toastrack_DUF4097"/>
</dbReference>
<organism evidence="4 5">
    <name type="scientific">Exiguobacterium oxidotolerans</name>
    <dbReference type="NCBI Taxonomy" id="223958"/>
    <lineage>
        <taxon>Bacteria</taxon>
        <taxon>Bacillati</taxon>
        <taxon>Bacillota</taxon>
        <taxon>Bacilli</taxon>
        <taxon>Bacillales</taxon>
        <taxon>Bacillales Family XII. Incertae Sedis</taxon>
        <taxon>Exiguobacterium</taxon>
    </lineage>
</organism>
<gene>
    <name evidence="4" type="ORF">EXIGUO9Y_30072</name>
</gene>
<reference evidence="4 5" key="1">
    <citation type="submission" date="2019-10" db="EMBL/GenBank/DDBJ databases">
        <authorList>
            <person name="Karimi E."/>
        </authorList>
    </citation>
    <scope>NUCLEOTIDE SEQUENCE [LARGE SCALE GENOMIC DNA]</scope>
    <source>
        <strain evidence="4">Exiguobacterium sp. 9Y</strain>
    </source>
</reference>